<evidence type="ECO:0000313" key="2">
    <source>
        <dbReference type="Proteomes" id="UP001060215"/>
    </source>
</evidence>
<evidence type="ECO:0000313" key="1">
    <source>
        <dbReference type="EMBL" id="KAI7985723.1"/>
    </source>
</evidence>
<dbReference type="EMBL" id="CM045772">
    <property type="protein sequence ID" value="KAI7985723.1"/>
    <property type="molecule type" value="Genomic_DNA"/>
</dbReference>
<protein>
    <submittedName>
        <fullName evidence="1">Uncharacterized protein</fullName>
    </submittedName>
</protein>
<proteinExistence type="predicted"/>
<reference evidence="1 2" key="1">
    <citation type="journal article" date="2022" name="Plant J.">
        <title>Chromosome-level genome of Camellia lanceoleosa provides a valuable resource for understanding genome evolution and self-incompatibility.</title>
        <authorList>
            <person name="Gong W."/>
            <person name="Xiao S."/>
            <person name="Wang L."/>
            <person name="Liao Z."/>
            <person name="Chang Y."/>
            <person name="Mo W."/>
            <person name="Hu G."/>
            <person name="Li W."/>
            <person name="Zhao G."/>
            <person name="Zhu H."/>
            <person name="Hu X."/>
            <person name="Ji K."/>
            <person name="Xiang X."/>
            <person name="Song Q."/>
            <person name="Yuan D."/>
            <person name="Jin S."/>
            <person name="Zhang L."/>
        </authorList>
    </citation>
    <scope>NUCLEOTIDE SEQUENCE [LARGE SCALE GENOMIC DNA]</scope>
    <source>
        <strain evidence="1">SQ_2022a</strain>
    </source>
</reference>
<accession>A0ACC0FAC1</accession>
<dbReference type="Proteomes" id="UP001060215">
    <property type="component" value="Chromosome 15"/>
</dbReference>
<sequence>MEGNSRKTNAVQVSNVYFADVHGTSANKEAITLDCSPNVPYTNITMERIEITPSMDGSEVFATCKNVQGNFVSTIPKVSCLS</sequence>
<keyword evidence="2" id="KW-1185">Reference proteome</keyword>
<gene>
    <name evidence="1" type="ORF">LOK49_LG14G01310</name>
</gene>
<name>A0ACC0FAC1_9ERIC</name>
<comment type="caution">
    <text evidence="1">The sequence shown here is derived from an EMBL/GenBank/DDBJ whole genome shotgun (WGS) entry which is preliminary data.</text>
</comment>
<organism evidence="1 2">
    <name type="scientific">Camellia lanceoleosa</name>
    <dbReference type="NCBI Taxonomy" id="1840588"/>
    <lineage>
        <taxon>Eukaryota</taxon>
        <taxon>Viridiplantae</taxon>
        <taxon>Streptophyta</taxon>
        <taxon>Embryophyta</taxon>
        <taxon>Tracheophyta</taxon>
        <taxon>Spermatophyta</taxon>
        <taxon>Magnoliopsida</taxon>
        <taxon>eudicotyledons</taxon>
        <taxon>Gunneridae</taxon>
        <taxon>Pentapetalae</taxon>
        <taxon>asterids</taxon>
        <taxon>Ericales</taxon>
        <taxon>Theaceae</taxon>
        <taxon>Camellia</taxon>
    </lineage>
</organism>